<dbReference type="GO" id="GO:0018522">
    <property type="term" value="F:benzoyl-CoA reductase activity"/>
    <property type="evidence" value="ECO:0007669"/>
    <property type="project" value="UniProtKB-EC"/>
</dbReference>
<dbReference type="EMBL" id="LN907867">
    <property type="protein sequence ID" value="CUU42513.1"/>
    <property type="molecule type" value="Genomic_DNA"/>
</dbReference>
<proteinExistence type="inferred from homology"/>
<sequence length="421" mass="46938">MPNIPAGDGRLQNDDAPQLGADLVPIRALIEAERKAFVEAPDDIKRAGYFCAYTPPELLNAAGLRHARLFKAGDPRTVSQGERYTQSVFCDFSKSCIGAFEPGSGDPFYRAVDKLYNFHTCASMKRASEVIEQFVPTTLFNLPRLRSEAASRRYFRDEIIRFRDDVAALAGRAITEDDVRAQIVRYNKARRLLKNLSELRKRPNPPLSGLDFLELVRGYYYLPPETLIDVYGKLHRKLSRLRDTGARPVRLMISGSIMAEGDRRLVALIEQEIGARVVVEDHCTGLRPFVHTVPEGGDPFQALADGYLDQAPCARMKPLEDSLELPAALAEEYGADGLVYVYLKFCACYGITRSAFVGHFQQLGIPVLELSSDYSHSDHGQLKTRIEAFIEILTDLRSEAAAGTALASRHGDSPRTEEQLQ</sequence>
<dbReference type="Gene3D" id="1.20.1270.370">
    <property type="match status" value="1"/>
</dbReference>
<evidence type="ECO:0000313" key="2">
    <source>
        <dbReference type="EMBL" id="BAS00245.1"/>
    </source>
</evidence>
<dbReference type="KEGG" id="bvr:BVIR_2080"/>
<dbReference type="Gene3D" id="3.40.50.11890">
    <property type="match status" value="1"/>
</dbReference>
<evidence type="ECO:0000313" key="4">
    <source>
        <dbReference type="Proteomes" id="UP000065734"/>
    </source>
</evidence>
<keyword evidence="4" id="KW-1185">Reference proteome</keyword>
<name>A0A0H5BGH5_BLAVI</name>
<dbReference type="EMBL" id="AP014854">
    <property type="protein sequence ID" value="BAS00245.1"/>
    <property type="molecule type" value="Genomic_DNA"/>
</dbReference>
<dbReference type="Gene3D" id="3.40.50.11900">
    <property type="match status" value="1"/>
</dbReference>
<dbReference type="STRING" id="1079.BVIR_2080"/>
<reference evidence="2" key="1">
    <citation type="journal article" date="2015" name="Genome Announc.">
        <title>Complete Genome Sequence of the Bacteriochlorophyll b-Producing Photosynthetic Bacterium Blastochloris viridis.</title>
        <authorList>
            <person name="Tsukatani Y."/>
            <person name="Hirose Y."/>
            <person name="Harada J."/>
            <person name="Misawa N."/>
            <person name="Mori K."/>
            <person name="Inoue K."/>
            <person name="Tamiaki H."/>
        </authorList>
    </citation>
    <scope>NUCLEOTIDE SEQUENCE [LARGE SCALE GENOMIC DNA]</scope>
    <source>
        <strain evidence="2">DSM 133</strain>
    </source>
</reference>
<dbReference type="RefSeq" id="WP_082416962.1">
    <property type="nucleotide sequence ID" value="NZ_AP014854.2"/>
</dbReference>
<dbReference type="Proteomes" id="UP000065734">
    <property type="component" value="Chromosome I"/>
</dbReference>
<reference evidence="3" key="2">
    <citation type="submission" date="2015-11" db="EMBL/GenBank/DDBJ databases">
        <authorList>
            <person name="Zhang Y."/>
            <person name="Guo Z."/>
        </authorList>
    </citation>
    <scope>NUCLEOTIDE SEQUENCE</scope>
    <source>
        <strain evidence="3">1</strain>
    </source>
</reference>
<gene>
    <name evidence="3" type="primary">bcrC_1</name>
    <name evidence="2" type="ORF">BV133_2651</name>
    <name evidence="3" type="ORF">BVIRIDIS_15250</name>
</gene>
<keyword evidence="3" id="KW-0560">Oxidoreductase</keyword>
<evidence type="ECO:0000256" key="1">
    <source>
        <dbReference type="ARBA" id="ARBA00005806"/>
    </source>
</evidence>
<dbReference type="AlphaFoldDB" id="A0A0H5BGH5"/>
<organism evidence="3 4">
    <name type="scientific">Blastochloris viridis</name>
    <name type="common">Rhodopseudomonas viridis</name>
    <dbReference type="NCBI Taxonomy" id="1079"/>
    <lineage>
        <taxon>Bacteria</taxon>
        <taxon>Pseudomonadati</taxon>
        <taxon>Pseudomonadota</taxon>
        <taxon>Alphaproteobacteria</taxon>
        <taxon>Hyphomicrobiales</taxon>
        <taxon>Blastochloridaceae</taxon>
        <taxon>Blastochloris</taxon>
    </lineage>
</organism>
<evidence type="ECO:0000313" key="3">
    <source>
        <dbReference type="EMBL" id="CUU42513.1"/>
    </source>
</evidence>
<dbReference type="EC" id="1.3.7.8" evidence="3"/>
<dbReference type="PANTHER" id="PTHR30548">
    <property type="entry name" value="2-HYDROXYGLUTARYL-COA DEHYDRATASE, D-COMPONENT-RELATED"/>
    <property type="match status" value="1"/>
</dbReference>
<accession>A0A0H5BGH5</accession>
<dbReference type="PANTHER" id="PTHR30548:SF1">
    <property type="entry name" value="DEHYDRATASE SUBUNIT MJ0007-RELATED"/>
    <property type="match status" value="1"/>
</dbReference>
<dbReference type="OrthoDB" id="355459at2"/>
<dbReference type="Pfam" id="PF06050">
    <property type="entry name" value="HGD-D"/>
    <property type="match status" value="1"/>
</dbReference>
<reference evidence="4" key="3">
    <citation type="journal article" date="2016" name="Genome Announc.">
        <title>Revised genome sequence of the purple photosynthetic bacterium Blastochloris viridis.</title>
        <authorList>
            <person name="Liu L.N."/>
            <person name="Faulkner M."/>
            <person name="Liu X."/>
            <person name="Huang F."/>
            <person name="Darby A.C."/>
            <person name="Hall N."/>
        </authorList>
    </citation>
    <scope>NUCLEOTIDE SEQUENCE [LARGE SCALE GENOMIC DNA]</scope>
    <source>
        <strain evidence="4">ATCC 19567 / DSM 133 / F</strain>
    </source>
</reference>
<protein>
    <submittedName>
        <fullName evidence="2">(R)-2-hydroxyglutaryl-CoA dehydratase beta-subunit</fullName>
    </submittedName>
    <submittedName>
        <fullName evidence="3">Benzoyl-CoA reductase subunit C</fullName>
        <ecNumber evidence="3">1.3.7.8</ecNumber>
    </submittedName>
</protein>
<comment type="similarity">
    <text evidence="1">Belongs to the FldB/FldC dehydratase alpha/beta subunit family.</text>
</comment>
<dbReference type="InterPro" id="IPR010327">
    <property type="entry name" value="FldB/FldC_alpha/beta"/>
</dbReference>